<sequence>MTELEDFCTFAEKIRLIEILPKGGNLSSVVPRILGKGRTRAEGLYDEAKPPALIERLQEYGRLNLLDLGRATNRGIPEPITMGQQRVKSSIAEMEKKLASPDDGWGRFAREVLCKIGGERTSGKQGRYLLGPLELCFDKKTMSWSWKLAGAYPLVTKLPNDIEFVCQGHIDASRRMDEVRVCSESFMGALKIAWLIASQRCGSDSVLIRDVASAYVVAAQSKAFWDKPSKQNFADIPEAAFVINLMHSVDDVRKAFELEKAGIHQTKLAGKDKDIAFELPRKDGIGTEPYATIRMRNQLTGSNYGN</sequence>
<evidence type="ECO:0000313" key="2">
    <source>
        <dbReference type="Proteomes" id="UP000342300"/>
    </source>
</evidence>
<dbReference type="AlphaFoldDB" id="A0A6A7RUD3"/>
<protein>
    <submittedName>
        <fullName evidence="1">Uncharacterized protein</fullName>
    </submittedName>
</protein>
<proteinExistence type="predicted"/>
<name>A0A6A7RUD3_9PROT</name>
<dbReference type="Proteomes" id="UP000342300">
    <property type="component" value="Unassembled WGS sequence"/>
</dbReference>
<gene>
    <name evidence="1" type="ORF">CRU78_11990</name>
</gene>
<organism evidence="1 2">
    <name type="scientific">Candidatus Accumulibacter phosphatis</name>
    <dbReference type="NCBI Taxonomy" id="327160"/>
    <lineage>
        <taxon>Bacteria</taxon>
        <taxon>Pseudomonadati</taxon>
        <taxon>Pseudomonadota</taxon>
        <taxon>Betaproteobacteria</taxon>
        <taxon>Candidatus Accumulibacter</taxon>
    </lineage>
</organism>
<evidence type="ECO:0000313" key="1">
    <source>
        <dbReference type="EMBL" id="MQM31194.1"/>
    </source>
</evidence>
<reference evidence="1 2" key="1">
    <citation type="submission" date="2017-09" db="EMBL/GenBank/DDBJ databases">
        <title>Metagenomic Analysis Reveals Denitrifying Candidatus Accumulibacter and Flanking Population as a Source of N2O.</title>
        <authorList>
            <person name="Gao H."/>
            <person name="Mao Y."/>
            <person name="Zhao X."/>
            <person name="Liu W.-T."/>
            <person name="Zhang T."/>
            <person name="Wells G."/>
        </authorList>
    </citation>
    <scope>NUCLEOTIDE SEQUENCE [LARGE SCALE GENOMIC DNA]</scope>
    <source>
        <strain evidence="1">CANDO_2_IC</strain>
    </source>
</reference>
<accession>A0A6A7RUD3</accession>
<comment type="caution">
    <text evidence="1">The sequence shown here is derived from an EMBL/GenBank/DDBJ whole genome shotgun (WGS) entry which is preliminary data.</text>
</comment>
<dbReference type="EMBL" id="PDHS01000279">
    <property type="protein sequence ID" value="MQM31194.1"/>
    <property type="molecule type" value="Genomic_DNA"/>
</dbReference>